<dbReference type="STRING" id="1850250.LPB142_03270"/>
<dbReference type="KEGG" id="rhp:LPB142_03270"/>
<keyword evidence="1" id="KW-0732">Signal</keyword>
<reference evidence="2 3" key="1">
    <citation type="submission" date="2016-10" db="EMBL/GenBank/DDBJ databases">
        <title>Rhodobacter sp. LPB0142, isolated from sea water.</title>
        <authorList>
            <person name="Kim E."/>
            <person name="Yi H."/>
        </authorList>
    </citation>
    <scope>NUCLEOTIDE SEQUENCE [LARGE SCALE GENOMIC DNA]</scope>
    <source>
        <strain evidence="2 3">LPB0142</strain>
    </source>
</reference>
<gene>
    <name evidence="2" type="ORF">LPB142_03270</name>
</gene>
<accession>A0A1D9M9C5</accession>
<evidence type="ECO:0000313" key="2">
    <source>
        <dbReference type="EMBL" id="AOZ68454.1"/>
    </source>
</evidence>
<protein>
    <submittedName>
        <fullName evidence="2">Uncharacterized protein</fullName>
    </submittedName>
</protein>
<keyword evidence="3" id="KW-1185">Reference proteome</keyword>
<organism evidence="2 3">
    <name type="scientific">Rhodobacter xanthinilyticus</name>
    <dbReference type="NCBI Taxonomy" id="1850250"/>
    <lineage>
        <taxon>Bacteria</taxon>
        <taxon>Pseudomonadati</taxon>
        <taxon>Pseudomonadota</taxon>
        <taxon>Alphaproteobacteria</taxon>
        <taxon>Rhodobacterales</taxon>
        <taxon>Rhodobacter group</taxon>
        <taxon>Rhodobacter</taxon>
    </lineage>
</organism>
<evidence type="ECO:0000313" key="3">
    <source>
        <dbReference type="Proteomes" id="UP000176562"/>
    </source>
</evidence>
<dbReference type="AlphaFoldDB" id="A0A1D9M9C5"/>
<sequence length="178" mass="18231">MPALALLSLSAGLAAAQTPPEAIVAPGIYAAMQAPVDVTALPPAALEQGAKLCKNTPSLVYADGLMRALKPADMEAAVAGGPFFVRAGGMRCPQMGGTEVACRSIEGAQDRPGEMLSVTFTALEAGAYRLGLAGRSFAIVLMPCEAQLFDIEGPGGRNVLDDLLKRDDGGPAIPRPTP</sequence>
<feature type="chain" id="PRO_5009443505" evidence="1">
    <location>
        <begin position="17"/>
        <end position="178"/>
    </location>
</feature>
<feature type="signal peptide" evidence="1">
    <location>
        <begin position="1"/>
        <end position="16"/>
    </location>
</feature>
<dbReference type="EMBL" id="CP017781">
    <property type="protein sequence ID" value="AOZ68454.1"/>
    <property type="molecule type" value="Genomic_DNA"/>
</dbReference>
<dbReference type="Proteomes" id="UP000176562">
    <property type="component" value="Chromosome"/>
</dbReference>
<proteinExistence type="predicted"/>
<evidence type="ECO:0000256" key="1">
    <source>
        <dbReference type="SAM" id="SignalP"/>
    </source>
</evidence>
<name>A0A1D9M9C5_9RHOB</name>